<reference evidence="2" key="1">
    <citation type="submission" date="2023-07" db="EMBL/GenBank/DDBJ databases">
        <authorList>
            <person name="Kim M."/>
        </authorList>
    </citation>
    <scope>NUCLEOTIDE SEQUENCE</scope>
    <source>
        <strain evidence="2">BIUV-7</strain>
    </source>
</reference>
<accession>A0ABT8Y6J1</accession>
<evidence type="ECO:0000313" key="3">
    <source>
        <dbReference type="Proteomes" id="UP001169764"/>
    </source>
</evidence>
<proteinExistence type="predicted"/>
<evidence type="ECO:0000256" key="1">
    <source>
        <dbReference type="SAM" id="MobiDB-lite"/>
    </source>
</evidence>
<keyword evidence="3" id="KW-1185">Reference proteome</keyword>
<protein>
    <submittedName>
        <fullName evidence="2">Uncharacterized protein</fullName>
    </submittedName>
</protein>
<dbReference type="EMBL" id="JAUOTP010000001">
    <property type="protein sequence ID" value="MDO6413295.1"/>
    <property type="molecule type" value="Genomic_DNA"/>
</dbReference>
<dbReference type="Proteomes" id="UP001169764">
    <property type="component" value="Unassembled WGS sequence"/>
</dbReference>
<organism evidence="2 3">
    <name type="scientific">Sphingomonas natans</name>
    <dbReference type="NCBI Taxonomy" id="3063330"/>
    <lineage>
        <taxon>Bacteria</taxon>
        <taxon>Pseudomonadati</taxon>
        <taxon>Pseudomonadota</taxon>
        <taxon>Alphaproteobacteria</taxon>
        <taxon>Sphingomonadales</taxon>
        <taxon>Sphingomonadaceae</taxon>
        <taxon>Sphingomonas</taxon>
    </lineage>
</organism>
<dbReference type="SUPFAM" id="SSF52540">
    <property type="entry name" value="P-loop containing nucleoside triphosphate hydrolases"/>
    <property type="match status" value="1"/>
</dbReference>
<gene>
    <name evidence="2" type="ORF">Q4F19_02770</name>
</gene>
<name>A0ABT8Y6J1_9SPHN</name>
<dbReference type="RefSeq" id="WP_303539606.1">
    <property type="nucleotide sequence ID" value="NZ_JAUOTP010000001.1"/>
</dbReference>
<evidence type="ECO:0000313" key="2">
    <source>
        <dbReference type="EMBL" id="MDO6413295.1"/>
    </source>
</evidence>
<comment type="caution">
    <text evidence="2">The sequence shown here is derived from an EMBL/GenBank/DDBJ whole genome shotgun (WGS) entry which is preliminary data.</text>
</comment>
<sequence length="365" mass="39270">MDKSFRARDMEAMPQAPSPAPPRSIEEAARNPEWIAHRYDPGHDAVHLLPVSRAVQRQVTFLTDEYLPSGLDPIVVRRKDAIAAAPSAAPIHFVFHSAFCCSTLVARAFDLPGRSMGLKEPVILNDIIGWRRRGGQGPDMAEVLDNALRLLARPFGAGERVVVKPSNAVNALLAPILTLRPDAHALLLHAPLRTYLGSIARKGLDGRLWVRTLLLGLLDDKLVDLGFSPRDHLGQTDLQVAAVGWLAQQALFARVAERFGRTRIRTIDSATLMADPRAAMAALGQLFGMPLSEAELGGIVAGPAFTSHSKSGTSFGATERAAEEDAGVALHAGEIDKVIVWAQAVADAAGIRLDGPFPLIEDRDA</sequence>
<dbReference type="Gene3D" id="3.40.50.300">
    <property type="entry name" value="P-loop containing nucleotide triphosphate hydrolases"/>
    <property type="match status" value="1"/>
</dbReference>
<dbReference type="InterPro" id="IPR027417">
    <property type="entry name" value="P-loop_NTPase"/>
</dbReference>
<feature type="region of interest" description="Disordered" evidence="1">
    <location>
        <begin position="1"/>
        <end position="25"/>
    </location>
</feature>
<feature type="compositionally biased region" description="Basic and acidic residues" evidence="1">
    <location>
        <begin position="1"/>
        <end position="11"/>
    </location>
</feature>